<reference evidence="1 2" key="1">
    <citation type="submission" date="2016-10" db="EMBL/GenBank/DDBJ databases">
        <authorList>
            <person name="de Groot N.N."/>
        </authorList>
    </citation>
    <scope>NUCLEOTIDE SEQUENCE [LARGE SCALE GENOMIC DNA]</scope>
    <source>
        <strain evidence="1 2">CGMCC 1.10267</strain>
    </source>
</reference>
<evidence type="ECO:0000313" key="2">
    <source>
        <dbReference type="Proteomes" id="UP000199495"/>
    </source>
</evidence>
<dbReference type="STRING" id="440168.SAMN04487974_10130"/>
<proteinExistence type="predicted"/>
<dbReference type="RefSeq" id="WP_090589394.1">
    <property type="nucleotide sequence ID" value="NZ_FNCS01000001.1"/>
</dbReference>
<dbReference type="InterPro" id="IPR016084">
    <property type="entry name" value="Haem_Oase-like_multi-hlx"/>
</dbReference>
<dbReference type="EMBL" id="FNCS01000001">
    <property type="protein sequence ID" value="SDG12530.1"/>
    <property type="molecule type" value="Genomic_DNA"/>
</dbReference>
<sequence>MPLASDKSLRFALRDGTRPAHERLDRLASLFELYDQDDYGAFLVWHARLVPTLEQQLTQRGLLPIFPEWPEHRRAEFLLEDIEALGLSRPFAEPYQVGTTAPELIGVAYVLEGSRLGGAVLSRSVDPALRGTATRYLDHGEGLKLWPRFVSRLDTLDFSGAETKAAVAAANAVFAAFERALTHDEVLGAVAGL</sequence>
<keyword evidence="2" id="KW-1185">Reference proteome</keyword>
<dbReference type="OrthoDB" id="9149607at2"/>
<dbReference type="CDD" id="cd19166">
    <property type="entry name" value="HemeO-bac"/>
    <property type="match status" value="1"/>
</dbReference>
<dbReference type="Gene3D" id="1.20.910.10">
    <property type="entry name" value="Heme oxygenase-like"/>
    <property type="match status" value="1"/>
</dbReference>
<dbReference type="GO" id="GO:0006788">
    <property type="term" value="P:heme oxidation"/>
    <property type="evidence" value="ECO:0007669"/>
    <property type="project" value="InterPro"/>
</dbReference>
<dbReference type="Pfam" id="PF01126">
    <property type="entry name" value="Heme_oxygenase"/>
    <property type="match status" value="1"/>
</dbReference>
<dbReference type="InterPro" id="IPR016053">
    <property type="entry name" value="Haem_Oase-like"/>
</dbReference>
<dbReference type="Proteomes" id="UP000199495">
    <property type="component" value="Unassembled WGS sequence"/>
</dbReference>
<dbReference type="SUPFAM" id="SSF48613">
    <property type="entry name" value="Heme oxygenase-like"/>
    <property type="match status" value="1"/>
</dbReference>
<gene>
    <name evidence="1" type="ORF">SAMN04487974_10130</name>
</gene>
<accession>A0A1G7RRJ4</accession>
<dbReference type="GO" id="GO:0004392">
    <property type="term" value="F:heme oxygenase (decyclizing) activity"/>
    <property type="evidence" value="ECO:0007669"/>
    <property type="project" value="InterPro"/>
</dbReference>
<dbReference type="AlphaFoldDB" id="A0A1G7RRJ4"/>
<evidence type="ECO:0000313" key="1">
    <source>
        <dbReference type="EMBL" id="SDG12530.1"/>
    </source>
</evidence>
<name>A0A1G7RRJ4_9HYPH</name>
<protein>
    <submittedName>
        <fullName evidence="1">Heme oxygenase</fullName>
    </submittedName>
</protein>
<organism evidence="1 2">
    <name type="scientific">Pelagibacterium luteolum</name>
    <dbReference type="NCBI Taxonomy" id="440168"/>
    <lineage>
        <taxon>Bacteria</taxon>
        <taxon>Pseudomonadati</taxon>
        <taxon>Pseudomonadota</taxon>
        <taxon>Alphaproteobacteria</taxon>
        <taxon>Hyphomicrobiales</taxon>
        <taxon>Devosiaceae</taxon>
        <taxon>Pelagibacterium</taxon>
    </lineage>
</organism>